<proteinExistence type="predicted"/>
<dbReference type="InterPro" id="IPR000938">
    <property type="entry name" value="CAP-Gly_domain"/>
</dbReference>
<comment type="caution">
    <text evidence="10">The sequence shown here is derived from an EMBL/GenBank/DDBJ whole genome shotgun (WGS) entry which is preliminary data.</text>
</comment>
<dbReference type="GO" id="GO:0030286">
    <property type="term" value="C:dynein complex"/>
    <property type="evidence" value="ECO:0007669"/>
    <property type="project" value="UniProtKB-KW"/>
</dbReference>
<evidence type="ECO:0000256" key="5">
    <source>
        <dbReference type="ARBA" id="ARBA00023054"/>
    </source>
</evidence>
<evidence type="ECO:0000259" key="9">
    <source>
        <dbReference type="PROSITE" id="PS50245"/>
    </source>
</evidence>
<dbReference type="Pfam" id="PF01302">
    <property type="entry name" value="CAP_GLY"/>
    <property type="match status" value="1"/>
</dbReference>
<sequence length="593" mass="65469">MDGHSSDHSPSGSLLPGESWLQCWENEINSISGLNLQGSSTELGELNSLVEDKEIAAKAVAFVVNSTRKGIVPLCADVANLLRTKRSLEKKVFKLKKENDVLRSTASLSVRTSHSTSPTPASLSSEKGSFTEHSFQLQERCRPCSRCSQSSSTISHSPQFHEKNNRQRLTSLQNSPASLQETLDSQARRHSSPKFRRSRSCNRTQGGITTKALVHHPGKEATTPKQTDGLDSKPSAKEERKNSLPEIVSEPSADIKKISPAVNNIEPSKDICTSTPGTLVTSKPLTTPDTLKSSDPVTTPVSVMTSDPVVTPDSVSRPEPPDMKSLPKNPSDHDLEDQFTETLRINSKLVDDLGAAHKEIANLRCRLRELEMKQLTSDCTGEFYIENECDSSGLRFLEDRMSWVNNNNSHNSKKSKHCSLPKFGVKKVQPISPLFCEPLHGCKCAACEEAFGSDDEITQNLAEGFPENHRKFSVSHRLQVQMNDHVVAKGDRTGFIRYLGHLDGIGHPNMLFVGLELDSPGGQHDGCIGGKRYFYCKKNHGVFVPLQEILCKVSKKISRKVSMFDGSDTNSKRTKSNPDFPKCDDTDRDNIFS</sequence>
<dbReference type="PROSITE" id="PS50245">
    <property type="entry name" value="CAP_GLY_2"/>
    <property type="match status" value="1"/>
</dbReference>
<evidence type="ECO:0000256" key="8">
    <source>
        <dbReference type="SAM" id="MobiDB-lite"/>
    </source>
</evidence>
<dbReference type="GO" id="GO:0005874">
    <property type="term" value="C:microtubule"/>
    <property type="evidence" value="ECO:0007669"/>
    <property type="project" value="UniProtKB-KW"/>
</dbReference>
<protein>
    <submittedName>
        <fullName evidence="10">Cell polarity protein alp11</fullName>
    </submittedName>
</protein>
<dbReference type="Proteomes" id="UP000242188">
    <property type="component" value="Unassembled WGS sequence"/>
</dbReference>
<feature type="compositionally biased region" description="Basic residues" evidence="8">
    <location>
        <begin position="188"/>
        <end position="200"/>
    </location>
</feature>
<feature type="compositionally biased region" description="Basic and acidic residues" evidence="8">
    <location>
        <begin position="228"/>
        <end position="243"/>
    </location>
</feature>
<evidence type="ECO:0000256" key="7">
    <source>
        <dbReference type="SAM" id="Coils"/>
    </source>
</evidence>
<dbReference type="SUPFAM" id="SSF74924">
    <property type="entry name" value="Cap-Gly domain"/>
    <property type="match status" value="1"/>
</dbReference>
<evidence type="ECO:0000256" key="4">
    <source>
        <dbReference type="ARBA" id="ARBA00023017"/>
    </source>
</evidence>
<evidence type="ECO:0000313" key="10">
    <source>
        <dbReference type="EMBL" id="OWF51292.1"/>
    </source>
</evidence>
<evidence type="ECO:0000313" key="11">
    <source>
        <dbReference type="Proteomes" id="UP000242188"/>
    </source>
</evidence>
<feature type="region of interest" description="Disordered" evidence="8">
    <location>
        <begin position="106"/>
        <end position="129"/>
    </location>
</feature>
<dbReference type="InterPro" id="IPR036859">
    <property type="entry name" value="CAP-Gly_dom_sf"/>
</dbReference>
<feature type="compositionally biased region" description="Basic and acidic residues" evidence="8">
    <location>
        <begin position="581"/>
        <end position="593"/>
    </location>
</feature>
<dbReference type="PANTHER" id="PTHR18916:SF6">
    <property type="entry name" value="DYNACTIN SUBUNIT 1"/>
    <property type="match status" value="1"/>
</dbReference>
<comment type="subcellular location">
    <subcellularLocation>
        <location evidence="1">Cytoplasm</location>
        <location evidence="1">Cytoskeleton</location>
        <location evidence="1">Spindle</location>
    </subcellularLocation>
</comment>
<keyword evidence="2" id="KW-0963">Cytoplasm</keyword>
<dbReference type="OrthoDB" id="2130750at2759"/>
<evidence type="ECO:0000256" key="3">
    <source>
        <dbReference type="ARBA" id="ARBA00022701"/>
    </source>
</evidence>
<dbReference type="EMBL" id="NEDP02002300">
    <property type="protein sequence ID" value="OWF51292.1"/>
    <property type="molecule type" value="Genomic_DNA"/>
</dbReference>
<feature type="compositionally biased region" description="Polar residues" evidence="8">
    <location>
        <begin position="266"/>
        <end position="305"/>
    </location>
</feature>
<keyword evidence="6" id="KW-0206">Cytoskeleton</keyword>
<feature type="region of interest" description="Disordered" evidence="8">
    <location>
        <begin position="266"/>
        <end position="333"/>
    </location>
</feature>
<dbReference type="SMART" id="SM01052">
    <property type="entry name" value="CAP_GLY"/>
    <property type="match status" value="1"/>
</dbReference>
<feature type="domain" description="CAP-Gly" evidence="9">
    <location>
        <begin position="511"/>
        <end position="545"/>
    </location>
</feature>
<keyword evidence="3" id="KW-0493">Microtubule</keyword>
<dbReference type="PANTHER" id="PTHR18916">
    <property type="entry name" value="DYNACTIN 1-RELATED MICROTUBULE-BINDING"/>
    <property type="match status" value="1"/>
</dbReference>
<gene>
    <name evidence="10" type="ORF">KP79_PYT24266</name>
</gene>
<evidence type="ECO:0000256" key="6">
    <source>
        <dbReference type="ARBA" id="ARBA00023212"/>
    </source>
</evidence>
<dbReference type="AlphaFoldDB" id="A0A210QRC7"/>
<dbReference type="STRING" id="6573.A0A210QRC7"/>
<keyword evidence="5 7" id="KW-0175">Coiled coil</keyword>
<keyword evidence="4" id="KW-0243">Dynein</keyword>
<feature type="region of interest" description="Disordered" evidence="8">
    <location>
        <begin position="177"/>
        <end position="246"/>
    </location>
</feature>
<feature type="region of interest" description="Disordered" evidence="8">
    <location>
        <begin position="564"/>
        <end position="593"/>
    </location>
</feature>
<name>A0A210QRC7_MIZYE</name>
<accession>A0A210QRC7</accession>
<evidence type="ECO:0000256" key="2">
    <source>
        <dbReference type="ARBA" id="ARBA00022490"/>
    </source>
</evidence>
<evidence type="ECO:0000256" key="1">
    <source>
        <dbReference type="ARBA" id="ARBA00004186"/>
    </source>
</evidence>
<reference evidence="10 11" key="1">
    <citation type="journal article" date="2017" name="Nat. Ecol. Evol.">
        <title>Scallop genome provides insights into evolution of bilaterian karyotype and development.</title>
        <authorList>
            <person name="Wang S."/>
            <person name="Zhang J."/>
            <person name="Jiao W."/>
            <person name="Li J."/>
            <person name="Xun X."/>
            <person name="Sun Y."/>
            <person name="Guo X."/>
            <person name="Huan P."/>
            <person name="Dong B."/>
            <person name="Zhang L."/>
            <person name="Hu X."/>
            <person name="Sun X."/>
            <person name="Wang J."/>
            <person name="Zhao C."/>
            <person name="Wang Y."/>
            <person name="Wang D."/>
            <person name="Huang X."/>
            <person name="Wang R."/>
            <person name="Lv J."/>
            <person name="Li Y."/>
            <person name="Zhang Z."/>
            <person name="Liu B."/>
            <person name="Lu W."/>
            <person name="Hui Y."/>
            <person name="Liang J."/>
            <person name="Zhou Z."/>
            <person name="Hou R."/>
            <person name="Li X."/>
            <person name="Liu Y."/>
            <person name="Li H."/>
            <person name="Ning X."/>
            <person name="Lin Y."/>
            <person name="Zhao L."/>
            <person name="Xing Q."/>
            <person name="Dou J."/>
            <person name="Li Y."/>
            <person name="Mao J."/>
            <person name="Guo H."/>
            <person name="Dou H."/>
            <person name="Li T."/>
            <person name="Mu C."/>
            <person name="Jiang W."/>
            <person name="Fu Q."/>
            <person name="Fu X."/>
            <person name="Miao Y."/>
            <person name="Liu J."/>
            <person name="Yu Q."/>
            <person name="Li R."/>
            <person name="Liao H."/>
            <person name="Li X."/>
            <person name="Kong Y."/>
            <person name="Jiang Z."/>
            <person name="Chourrout D."/>
            <person name="Li R."/>
            <person name="Bao Z."/>
        </authorList>
    </citation>
    <scope>NUCLEOTIDE SEQUENCE [LARGE SCALE GENOMIC DNA]</scope>
    <source>
        <strain evidence="10 11">PY_sf001</strain>
    </source>
</reference>
<dbReference type="Gene3D" id="2.30.30.190">
    <property type="entry name" value="CAP Gly-rich-like domain"/>
    <property type="match status" value="1"/>
</dbReference>
<keyword evidence="11" id="KW-1185">Reference proteome</keyword>
<feature type="coiled-coil region" evidence="7">
    <location>
        <begin position="78"/>
        <end position="105"/>
    </location>
</feature>
<dbReference type="GO" id="GO:0005819">
    <property type="term" value="C:spindle"/>
    <property type="evidence" value="ECO:0007669"/>
    <property type="project" value="UniProtKB-SubCell"/>
</dbReference>
<organism evidence="10 11">
    <name type="scientific">Mizuhopecten yessoensis</name>
    <name type="common">Japanese scallop</name>
    <name type="synonym">Patinopecten yessoensis</name>
    <dbReference type="NCBI Taxonomy" id="6573"/>
    <lineage>
        <taxon>Eukaryota</taxon>
        <taxon>Metazoa</taxon>
        <taxon>Spiralia</taxon>
        <taxon>Lophotrochozoa</taxon>
        <taxon>Mollusca</taxon>
        <taxon>Bivalvia</taxon>
        <taxon>Autobranchia</taxon>
        <taxon>Pteriomorphia</taxon>
        <taxon>Pectinida</taxon>
        <taxon>Pectinoidea</taxon>
        <taxon>Pectinidae</taxon>
        <taxon>Mizuhopecten</taxon>
    </lineage>
</organism>